<evidence type="ECO:0000256" key="1">
    <source>
        <dbReference type="SAM" id="MobiDB-lite"/>
    </source>
</evidence>
<gene>
    <name evidence="3" type="ORF">GA0074692_6698</name>
    <name evidence="4" type="ORF">GA0074692_6853</name>
</gene>
<sequence length="171" mass="18812">MLTTTILAAAQEPERGWGGPIALFAAVAAFYVIISVHHRVQEARERRANPSPTPPGRRGVSDTTQARTVSDTADTERDTGWWGRIATIGGKRVRVIEGIVEHVDEAVDVALDDDEPAEDEEEAIEDVVDRLEYRGVAYSEIVATLMADFKVSEATAKRRIRDARAAREQVS</sequence>
<keyword evidence="5" id="KW-1185">Reference proteome</keyword>
<feature type="compositionally biased region" description="Polar residues" evidence="1">
    <location>
        <begin position="61"/>
        <end position="72"/>
    </location>
</feature>
<keyword evidence="2" id="KW-1133">Transmembrane helix</keyword>
<evidence type="ECO:0000313" key="3">
    <source>
        <dbReference type="EMBL" id="SCL42183.1"/>
    </source>
</evidence>
<keyword evidence="2" id="KW-0812">Transmembrane</keyword>
<dbReference type="RefSeq" id="WP_091652183.1">
    <property type="nucleotide sequence ID" value="NZ_FMHW01000002.1"/>
</dbReference>
<evidence type="ECO:0000313" key="4">
    <source>
        <dbReference type="EMBL" id="SCL43381.1"/>
    </source>
</evidence>
<reference evidence="5" key="1">
    <citation type="submission" date="2016-06" db="EMBL/GenBank/DDBJ databases">
        <authorList>
            <person name="Varghese N."/>
            <person name="Submissions Spin"/>
        </authorList>
    </citation>
    <scope>NUCLEOTIDE SEQUENCE [LARGE SCALE GENOMIC DNA]</scope>
    <source>
        <strain evidence="5">DSM 43817</strain>
    </source>
</reference>
<proteinExistence type="predicted"/>
<dbReference type="EMBL" id="FMHW01000002">
    <property type="protein sequence ID" value="SCL42183.1"/>
    <property type="molecule type" value="Genomic_DNA"/>
</dbReference>
<evidence type="ECO:0000256" key="2">
    <source>
        <dbReference type="SAM" id="Phobius"/>
    </source>
</evidence>
<feature type="region of interest" description="Disordered" evidence="1">
    <location>
        <begin position="43"/>
        <end position="76"/>
    </location>
</feature>
<dbReference type="AlphaFoldDB" id="A0A1C6TKU4"/>
<keyword evidence="2" id="KW-0472">Membrane</keyword>
<reference evidence="3" key="2">
    <citation type="submission" date="2016-06" db="EMBL/GenBank/DDBJ databases">
        <authorList>
            <person name="Kjaerup R.B."/>
            <person name="Dalgaard T.S."/>
            <person name="Juul-Madsen H.R."/>
        </authorList>
    </citation>
    <scope>NUCLEOTIDE SEQUENCE [LARGE SCALE GENOMIC DNA]</scope>
    <source>
        <strain evidence="3">DSM 43817</strain>
    </source>
</reference>
<dbReference type="STRING" id="145854.GA0074692_6698"/>
<accession>A0A1C6TKU4</accession>
<protein>
    <submittedName>
        <fullName evidence="3">Uncharacterized protein</fullName>
    </submittedName>
</protein>
<feature type="transmembrane region" description="Helical" evidence="2">
    <location>
        <begin position="17"/>
        <end position="37"/>
    </location>
</feature>
<organism evidence="3 5">
    <name type="scientific">Micromonospora pallida</name>
    <dbReference type="NCBI Taxonomy" id="145854"/>
    <lineage>
        <taxon>Bacteria</taxon>
        <taxon>Bacillati</taxon>
        <taxon>Actinomycetota</taxon>
        <taxon>Actinomycetes</taxon>
        <taxon>Micromonosporales</taxon>
        <taxon>Micromonosporaceae</taxon>
        <taxon>Micromonospora</taxon>
    </lineage>
</organism>
<evidence type="ECO:0000313" key="5">
    <source>
        <dbReference type="Proteomes" id="UP000198959"/>
    </source>
</evidence>
<dbReference type="EMBL" id="FMHW01000004">
    <property type="protein sequence ID" value="SCL43381.1"/>
    <property type="molecule type" value="Genomic_DNA"/>
</dbReference>
<name>A0A1C6TKU4_9ACTN</name>
<dbReference type="Proteomes" id="UP000198959">
    <property type="component" value="Unassembled WGS sequence"/>
</dbReference>